<gene>
    <name evidence="1" type="ORF">DWV06_16955</name>
</gene>
<sequence length="316" mass="36145">MEMIYTDPKRKEQGFLHDFYIDMEIGGAEDFELTMDCVKDFEKGGIIGCYGSEYGGIAKKIMSETFKDSVTYHGPTFRGILSKKIIEPPLGSDYKIVSGNVSSIINVFLSSFSMDDFFICETNSLTVTNYQFDRHCTLLSGLDRMLKQYGRRMSIRYEKDGKAHIYMERIKNYSNEVEFSSDYNINLSVSRDNARVNHLICLGKGELKDRTVIHLYLDGSGKVSTTKHYFGLDEIADVYDYSSAENESALISEGIKKLQSYEYEKAEVEIEGVDIGLYDTVSARDYRTGIKIETEITRKILKIYEDYESIEYKAGE</sequence>
<proteinExistence type="predicted"/>
<dbReference type="AlphaFoldDB" id="A0A371ARN8"/>
<name>A0A371ARN8_9FIRM</name>
<reference evidence="1 2" key="1">
    <citation type="submission" date="2018-07" db="EMBL/GenBank/DDBJ databases">
        <title>Anaerosacharophilus polymeroproducens gen. nov. sp. nov., an anaerobic bacterium isolated from salt field.</title>
        <authorList>
            <person name="Kim W."/>
            <person name="Yang S.-H."/>
            <person name="Oh J."/>
            <person name="Lee J.-H."/>
            <person name="Kwon K.K."/>
        </authorList>
    </citation>
    <scope>NUCLEOTIDE SEQUENCE [LARGE SCALE GENOMIC DNA]</scope>
    <source>
        <strain evidence="1 2">MCWD5</strain>
    </source>
</reference>
<accession>A0A371ARN8</accession>
<keyword evidence="2" id="KW-1185">Reference proteome</keyword>
<protein>
    <submittedName>
        <fullName evidence="1">Uncharacterized protein</fullName>
    </submittedName>
</protein>
<comment type="caution">
    <text evidence="1">The sequence shown here is derived from an EMBL/GenBank/DDBJ whole genome shotgun (WGS) entry which is preliminary data.</text>
</comment>
<evidence type="ECO:0000313" key="2">
    <source>
        <dbReference type="Proteomes" id="UP000255036"/>
    </source>
</evidence>
<dbReference type="Proteomes" id="UP000255036">
    <property type="component" value="Unassembled WGS sequence"/>
</dbReference>
<dbReference type="OrthoDB" id="1958058at2"/>
<organism evidence="1 2">
    <name type="scientific">Anaerosacchariphilus polymeriproducens</name>
    <dbReference type="NCBI Taxonomy" id="1812858"/>
    <lineage>
        <taxon>Bacteria</taxon>
        <taxon>Bacillati</taxon>
        <taxon>Bacillota</taxon>
        <taxon>Clostridia</taxon>
        <taxon>Lachnospirales</taxon>
        <taxon>Lachnospiraceae</taxon>
        <taxon>Anaerosacchariphilus</taxon>
    </lineage>
</organism>
<dbReference type="RefSeq" id="WP_115483395.1">
    <property type="nucleotide sequence ID" value="NZ_QRCT01000050.1"/>
</dbReference>
<dbReference type="EMBL" id="QRCT01000050">
    <property type="protein sequence ID" value="RDU22214.1"/>
    <property type="molecule type" value="Genomic_DNA"/>
</dbReference>
<evidence type="ECO:0000313" key="1">
    <source>
        <dbReference type="EMBL" id="RDU22214.1"/>
    </source>
</evidence>